<gene>
    <name evidence="1" type="ORF">F2Q69_00019564</name>
</gene>
<accession>A0A8S9QIE0</accession>
<dbReference type="Proteomes" id="UP000712600">
    <property type="component" value="Unassembled WGS sequence"/>
</dbReference>
<evidence type="ECO:0000313" key="2">
    <source>
        <dbReference type="Proteomes" id="UP000712600"/>
    </source>
</evidence>
<name>A0A8S9QIE0_BRACR</name>
<proteinExistence type="predicted"/>
<evidence type="ECO:0000313" key="1">
    <source>
        <dbReference type="EMBL" id="KAF3541000.1"/>
    </source>
</evidence>
<comment type="caution">
    <text evidence="1">The sequence shown here is derived from an EMBL/GenBank/DDBJ whole genome shotgun (WGS) entry which is preliminary data.</text>
</comment>
<reference evidence="1" key="1">
    <citation type="submission" date="2019-12" db="EMBL/GenBank/DDBJ databases">
        <title>Genome sequencing and annotation of Brassica cretica.</title>
        <authorList>
            <person name="Studholme D.J."/>
            <person name="Sarris P."/>
        </authorList>
    </citation>
    <scope>NUCLEOTIDE SEQUENCE</scope>
    <source>
        <strain evidence="1">PFS-109/04</strain>
        <tissue evidence="1">Leaf</tissue>
    </source>
</reference>
<organism evidence="1 2">
    <name type="scientific">Brassica cretica</name>
    <name type="common">Mustard</name>
    <dbReference type="NCBI Taxonomy" id="69181"/>
    <lineage>
        <taxon>Eukaryota</taxon>
        <taxon>Viridiplantae</taxon>
        <taxon>Streptophyta</taxon>
        <taxon>Embryophyta</taxon>
        <taxon>Tracheophyta</taxon>
        <taxon>Spermatophyta</taxon>
        <taxon>Magnoliopsida</taxon>
        <taxon>eudicotyledons</taxon>
        <taxon>Gunneridae</taxon>
        <taxon>Pentapetalae</taxon>
        <taxon>rosids</taxon>
        <taxon>malvids</taxon>
        <taxon>Brassicales</taxon>
        <taxon>Brassicaceae</taxon>
        <taxon>Brassiceae</taxon>
        <taxon>Brassica</taxon>
    </lineage>
</organism>
<protein>
    <submittedName>
        <fullName evidence="1">Uncharacterized protein</fullName>
    </submittedName>
</protein>
<dbReference type="EMBL" id="QGKX02001290">
    <property type="protein sequence ID" value="KAF3541000.1"/>
    <property type="molecule type" value="Genomic_DNA"/>
</dbReference>
<dbReference type="AlphaFoldDB" id="A0A8S9QIE0"/>
<sequence>MESITYKSYHYGAYLVGILDRNLPSPWLLDERTLRLTSLKRAAVESCRILEVRSFSHAAGMPPPLYSVIDRPVATPPLISPEFDQNQNQRGSIDEKSFGFVKTVKMSANVKMILISYGQDYEKLLHLRKRRRKKKKKKKKKAWERREKRMQEISLLRSIPYSDHQSVLTIYSCEIESVENCMILDFGFATVLMTQGKNLKLTGSLGNRASEYLLDG</sequence>